<feature type="domain" description="C3H1-type" evidence="6">
    <location>
        <begin position="279"/>
        <end position="307"/>
    </location>
</feature>
<dbReference type="SUPFAM" id="SSF90229">
    <property type="entry name" value="CCCH zinc finger"/>
    <property type="match status" value="1"/>
</dbReference>
<feature type="compositionally biased region" description="Low complexity" evidence="5">
    <location>
        <begin position="78"/>
        <end position="94"/>
    </location>
</feature>
<feature type="domain" description="C3H1-type" evidence="6">
    <location>
        <begin position="251"/>
        <end position="278"/>
    </location>
</feature>
<feature type="domain" description="C3H1-type" evidence="6">
    <location>
        <begin position="227"/>
        <end position="250"/>
    </location>
</feature>
<keyword evidence="2 4" id="KW-0863">Zinc-finger</keyword>
<evidence type="ECO:0000256" key="3">
    <source>
        <dbReference type="ARBA" id="ARBA00022833"/>
    </source>
</evidence>
<feature type="zinc finger region" description="C3H1-type" evidence="4">
    <location>
        <begin position="195"/>
        <end position="223"/>
    </location>
</feature>
<feature type="compositionally biased region" description="Basic residues" evidence="5">
    <location>
        <begin position="23"/>
        <end position="34"/>
    </location>
</feature>
<feature type="compositionally biased region" description="Acidic residues" evidence="5">
    <location>
        <begin position="389"/>
        <end position="418"/>
    </location>
</feature>
<evidence type="ECO:0000256" key="2">
    <source>
        <dbReference type="ARBA" id="ARBA00022771"/>
    </source>
</evidence>
<organism evidence="7 8">
    <name type="scientific">Agrocybe pediades</name>
    <dbReference type="NCBI Taxonomy" id="84607"/>
    <lineage>
        <taxon>Eukaryota</taxon>
        <taxon>Fungi</taxon>
        <taxon>Dikarya</taxon>
        <taxon>Basidiomycota</taxon>
        <taxon>Agaricomycotina</taxon>
        <taxon>Agaricomycetes</taxon>
        <taxon>Agaricomycetidae</taxon>
        <taxon>Agaricales</taxon>
        <taxon>Agaricineae</taxon>
        <taxon>Strophariaceae</taxon>
        <taxon>Agrocybe</taxon>
    </lineage>
</organism>
<feature type="compositionally biased region" description="Polar residues" evidence="5">
    <location>
        <begin position="547"/>
        <end position="557"/>
    </location>
</feature>
<feature type="compositionally biased region" description="Low complexity" evidence="5">
    <location>
        <begin position="579"/>
        <end position="618"/>
    </location>
</feature>
<feature type="compositionally biased region" description="Basic and acidic residues" evidence="5">
    <location>
        <begin position="351"/>
        <end position="361"/>
    </location>
</feature>
<evidence type="ECO:0000256" key="4">
    <source>
        <dbReference type="PROSITE-ProRule" id="PRU00723"/>
    </source>
</evidence>
<reference evidence="7 8" key="1">
    <citation type="submission" date="2019-12" db="EMBL/GenBank/DDBJ databases">
        <authorList>
            <person name="Floudas D."/>
            <person name="Bentzer J."/>
            <person name="Ahren D."/>
            <person name="Johansson T."/>
            <person name="Persson P."/>
            <person name="Tunlid A."/>
        </authorList>
    </citation>
    <scope>NUCLEOTIDE SEQUENCE [LARGE SCALE GENOMIC DNA]</scope>
    <source>
        <strain evidence="7 8">CBS 102.39</strain>
    </source>
</reference>
<dbReference type="InterPro" id="IPR036855">
    <property type="entry name" value="Znf_CCCH_sf"/>
</dbReference>
<feature type="region of interest" description="Disordered" evidence="5">
    <location>
        <begin position="20"/>
        <end position="50"/>
    </location>
</feature>
<accession>A0A8H4QH53</accession>
<feature type="region of interest" description="Disordered" evidence="5">
    <location>
        <begin position="69"/>
        <end position="108"/>
    </location>
</feature>
<feature type="compositionally biased region" description="Low complexity" evidence="5">
    <location>
        <begin position="641"/>
        <end position="660"/>
    </location>
</feature>
<feature type="compositionally biased region" description="Polar residues" evidence="5">
    <location>
        <begin position="97"/>
        <end position="107"/>
    </location>
</feature>
<dbReference type="SMART" id="SM00356">
    <property type="entry name" value="ZnF_C3H1"/>
    <property type="match status" value="4"/>
</dbReference>
<evidence type="ECO:0000256" key="1">
    <source>
        <dbReference type="ARBA" id="ARBA00022723"/>
    </source>
</evidence>
<dbReference type="PANTHER" id="PTHR46156:SF1">
    <property type="entry name" value="ZINC FINGER CCCH DOMAIN-CONTAINING PROTEIN 3"/>
    <property type="match status" value="1"/>
</dbReference>
<evidence type="ECO:0000313" key="8">
    <source>
        <dbReference type="Proteomes" id="UP000521872"/>
    </source>
</evidence>
<keyword evidence="3 4" id="KW-0862">Zinc</keyword>
<dbReference type="PROSITE" id="PS50103">
    <property type="entry name" value="ZF_C3H1"/>
    <property type="match status" value="4"/>
</dbReference>
<dbReference type="Proteomes" id="UP000521872">
    <property type="component" value="Unassembled WGS sequence"/>
</dbReference>
<name>A0A8H4QH53_9AGAR</name>
<proteinExistence type="predicted"/>
<feature type="region of interest" description="Disordered" evidence="5">
    <location>
        <begin position="536"/>
        <end position="684"/>
    </location>
</feature>
<feature type="region of interest" description="Disordered" evidence="5">
    <location>
        <begin position="336"/>
        <end position="490"/>
    </location>
</feature>
<feature type="compositionally biased region" description="Polar residues" evidence="5">
    <location>
        <begin position="476"/>
        <end position="485"/>
    </location>
</feature>
<dbReference type="GO" id="GO:0005634">
    <property type="term" value="C:nucleus"/>
    <property type="evidence" value="ECO:0007669"/>
    <property type="project" value="TreeGrafter"/>
</dbReference>
<feature type="domain" description="C3H1-type" evidence="6">
    <location>
        <begin position="195"/>
        <end position="223"/>
    </location>
</feature>
<gene>
    <name evidence="7" type="ORF">D9613_006945</name>
</gene>
<evidence type="ECO:0000256" key="5">
    <source>
        <dbReference type="SAM" id="MobiDB-lite"/>
    </source>
</evidence>
<dbReference type="PANTHER" id="PTHR46156">
    <property type="entry name" value="CCCH ZINGC FINGER"/>
    <property type="match status" value="1"/>
</dbReference>
<keyword evidence="8" id="KW-1185">Reference proteome</keyword>
<sequence>MSSSGATEAQLKSEIERLTATINRHKASQTKKSWHTGSNYYAPYPQGGRSNTYVNPNYKPANKYIRPGLNVAGPSKPPSTATASTSVPSTNVAAPMQDTTPTPQVSGQKKEVVLGGVAFESSRRSLVRKDLPKPPSIAKPKLPITQAPYYSRKPGHIHAPKPYKVKARRGRNMTLNNTRRPYPSSRKAANKRINKYVDKPCPRFTTTGACSRGLTCMYQHDPAKIAICWNFLQDNCSKTAETCNLSHEPTPERTPLCVHFLNNGRCTREKCPFPHVNVGQREGICRDFAVLGYCERGLECDRQHVRECPDFAENGTCSTKGCKLPHVIRANRNRKLAAPAVSASASTGEQTGDKAERKAAEEGNDTVMLTAEDGQLGDEFISLTFKESDSEEDDEEDNEEEEGEEESDSEDDDSETGDIESSLKLAATLPQPLLLARRRATTTTLPKTPLGMSSNQDTHPSPKPRAASRLLHSVKRTLTPTSAGSSKRYPEYSKSVVYSTYEESRVAVPQHFREPDPSSSRPTIEQIAMGLHISRTPHLRPLGSSPYAFSQRNTAPHSANHEPHHHRTSTVTLPPPPSRSSLKKPSTVVTSSSSSPAISTPFSSTSSSTTATSFTVSSGQSPRSFAGIKSRMARLLPHNRSSSAPSSMLASPVSSPRSSADFPQPKKAVRFTTEEAVDIDASRR</sequence>
<dbReference type="Gene3D" id="4.10.1000.10">
    <property type="entry name" value="Zinc finger, CCCH-type"/>
    <property type="match status" value="2"/>
</dbReference>
<dbReference type="EMBL" id="JAACJL010000058">
    <property type="protein sequence ID" value="KAF4610666.1"/>
    <property type="molecule type" value="Genomic_DNA"/>
</dbReference>
<evidence type="ECO:0000313" key="7">
    <source>
        <dbReference type="EMBL" id="KAF4610666.1"/>
    </source>
</evidence>
<feature type="zinc finger region" description="C3H1-type" evidence="4">
    <location>
        <begin position="251"/>
        <end position="278"/>
    </location>
</feature>
<keyword evidence="1 4" id="KW-0479">Metal-binding</keyword>
<feature type="compositionally biased region" description="Low complexity" evidence="5">
    <location>
        <begin position="419"/>
        <end position="450"/>
    </location>
</feature>
<dbReference type="GO" id="GO:0008270">
    <property type="term" value="F:zinc ion binding"/>
    <property type="evidence" value="ECO:0007669"/>
    <property type="project" value="UniProtKB-KW"/>
</dbReference>
<protein>
    <recommendedName>
        <fullName evidence="6">C3H1-type domain-containing protein</fullName>
    </recommendedName>
</protein>
<evidence type="ECO:0000259" key="6">
    <source>
        <dbReference type="PROSITE" id="PS50103"/>
    </source>
</evidence>
<dbReference type="InterPro" id="IPR000571">
    <property type="entry name" value="Znf_CCCH"/>
</dbReference>
<feature type="zinc finger region" description="C3H1-type" evidence="4">
    <location>
        <begin position="227"/>
        <end position="250"/>
    </location>
</feature>
<feature type="zinc finger region" description="C3H1-type" evidence="4">
    <location>
        <begin position="279"/>
        <end position="307"/>
    </location>
</feature>
<comment type="caution">
    <text evidence="7">The sequence shown here is derived from an EMBL/GenBank/DDBJ whole genome shotgun (WGS) entry which is preliminary data.</text>
</comment>
<dbReference type="AlphaFoldDB" id="A0A8H4QH53"/>